<feature type="compositionally biased region" description="Low complexity" evidence="1">
    <location>
        <begin position="1"/>
        <end position="22"/>
    </location>
</feature>
<comment type="caution">
    <text evidence="2">The sequence shown here is derived from an EMBL/GenBank/DDBJ whole genome shotgun (WGS) entry which is preliminary data.</text>
</comment>
<accession>A0A818Y963</accession>
<protein>
    <submittedName>
        <fullName evidence="2">Uncharacterized protein</fullName>
    </submittedName>
</protein>
<evidence type="ECO:0000256" key="1">
    <source>
        <dbReference type="SAM" id="MobiDB-lite"/>
    </source>
</evidence>
<feature type="non-terminal residue" evidence="2">
    <location>
        <position position="1"/>
    </location>
</feature>
<proteinExistence type="predicted"/>
<dbReference type="AlphaFoldDB" id="A0A818Y963"/>
<evidence type="ECO:0000313" key="2">
    <source>
        <dbReference type="EMBL" id="CAF3747139.1"/>
    </source>
</evidence>
<gene>
    <name evidence="2" type="ORF">JBS370_LOCUS12352</name>
</gene>
<name>A0A818Y963_9BILA</name>
<reference evidence="2" key="1">
    <citation type="submission" date="2021-02" db="EMBL/GenBank/DDBJ databases">
        <authorList>
            <person name="Nowell W R."/>
        </authorList>
    </citation>
    <scope>NUCLEOTIDE SEQUENCE</scope>
</reference>
<evidence type="ECO:0000313" key="3">
    <source>
        <dbReference type="Proteomes" id="UP000663836"/>
    </source>
</evidence>
<dbReference type="EMBL" id="CAJOBD010001001">
    <property type="protein sequence ID" value="CAF3747139.1"/>
    <property type="molecule type" value="Genomic_DNA"/>
</dbReference>
<sequence length="60" mass="7070">TNNDNNNNNNNRKSQQQQQQQQITERERRDTFKNLLNPILLSPMSSRTRDGLNSINPFNI</sequence>
<organism evidence="2 3">
    <name type="scientific">Rotaria sordida</name>
    <dbReference type="NCBI Taxonomy" id="392033"/>
    <lineage>
        <taxon>Eukaryota</taxon>
        <taxon>Metazoa</taxon>
        <taxon>Spiralia</taxon>
        <taxon>Gnathifera</taxon>
        <taxon>Rotifera</taxon>
        <taxon>Eurotatoria</taxon>
        <taxon>Bdelloidea</taxon>
        <taxon>Philodinida</taxon>
        <taxon>Philodinidae</taxon>
        <taxon>Rotaria</taxon>
    </lineage>
</organism>
<dbReference type="Proteomes" id="UP000663836">
    <property type="component" value="Unassembled WGS sequence"/>
</dbReference>
<feature type="region of interest" description="Disordered" evidence="1">
    <location>
        <begin position="1"/>
        <end position="28"/>
    </location>
</feature>